<evidence type="ECO:0000256" key="2">
    <source>
        <dbReference type="SAM" id="SignalP"/>
    </source>
</evidence>
<evidence type="ECO:0000313" key="3">
    <source>
        <dbReference type="EMBL" id="GCC52772.1"/>
    </source>
</evidence>
<keyword evidence="4" id="KW-1185">Reference proteome</keyword>
<accession>A0A401UD44</accession>
<organism evidence="3 4">
    <name type="scientific">Chryseotalea sanaruensis</name>
    <dbReference type="NCBI Taxonomy" id="2482724"/>
    <lineage>
        <taxon>Bacteria</taxon>
        <taxon>Pseudomonadati</taxon>
        <taxon>Bacteroidota</taxon>
        <taxon>Cytophagia</taxon>
        <taxon>Cytophagales</taxon>
        <taxon>Chryseotaleaceae</taxon>
        <taxon>Chryseotalea</taxon>
    </lineage>
</organism>
<name>A0A401UD44_9BACT</name>
<feature type="chain" id="PRO_5019140308" description="Lipoprotein" evidence="2">
    <location>
        <begin position="20"/>
        <end position="143"/>
    </location>
</feature>
<protein>
    <recommendedName>
        <fullName evidence="5">Lipoprotein</fullName>
    </recommendedName>
</protein>
<proteinExistence type="predicted"/>
<evidence type="ECO:0000313" key="4">
    <source>
        <dbReference type="Proteomes" id="UP000288227"/>
    </source>
</evidence>
<dbReference type="AlphaFoldDB" id="A0A401UD44"/>
<evidence type="ECO:0000256" key="1">
    <source>
        <dbReference type="SAM" id="MobiDB-lite"/>
    </source>
</evidence>
<reference evidence="3 4" key="1">
    <citation type="submission" date="2018-11" db="EMBL/GenBank/DDBJ databases">
        <title>Chryseotalea sanarue gen. nov., sp., nov., a member of the family Cytophagaceae, isolated from a brackish lake in Hamamatsu Japan.</title>
        <authorList>
            <person name="Maejima Y."/>
            <person name="Iino T."/>
            <person name="Muraguchi Y."/>
            <person name="Fukuda K."/>
            <person name="Ohkuma M."/>
            <person name="Moriuchi R."/>
            <person name="Dohra H."/>
            <person name="Kimbara K."/>
            <person name="Shintani M."/>
        </authorList>
    </citation>
    <scope>NUCLEOTIDE SEQUENCE [LARGE SCALE GENOMIC DNA]</scope>
    <source>
        <strain evidence="3 4">Ys</strain>
    </source>
</reference>
<dbReference type="RefSeq" id="WP_127123418.1">
    <property type="nucleotide sequence ID" value="NZ_BHXQ01000005.1"/>
</dbReference>
<dbReference type="Proteomes" id="UP000288227">
    <property type="component" value="Unassembled WGS sequence"/>
</dbReference>
<feature type="region of interest" description="Disordered" evidence="1">
    <location>
        <begin position="42"/>
        <end position="72"/>
    </location>
</feature>
<dbReference type="PROSITE" id="PS51257">
    <property type="entry name" value="PROKAR_LIPOPROTEIN"/>
    <property type="match status" value="1"/>
</dbReference>
<sequence>MKMNILPKLILIVTVLASACAPKKDDSEVLKKLTVIEQKIDSLSSANEPNSSSRTSDPDKDHVAGHIIDPPDDDKIMKTSKMAKIEIHRSIHELTAGDIIYGINSRQISVSKNDTVYFYLAYDPSGTKKKYYAYDLCLKDKCH</sequence>
<comment type="caution">
    <text evidence="3">The sequence shown here is derived from an EMBL/GenBank/DDBJ whole genome shotgun (WGS) entry which is preliminary data.</text>
</comment>
<keyword evidence="2" id="KW-0732">Signal</keyword>
<feature type="signal peptide" evidence="2">
    <location>
        <begin position="1"/>
        <end position="19"/>
    </location>
</feature>
<dbReference type="EMBL" id="BHXQ01000005">
    <property type="protein sequence ID" value="GCC52772.1"/>
    <property type="molecule type" value="Genomic_DNA"/>
</dbReference>
<feature type="compositionally biased region" description="Low complexity" evidence="1">
    <location>
        <begin position="42"/>
        <end position="55"/>
    </location>
</feature>
<evidence type="ECO:0008006" key="5">
    <source>
        <dbReference type="Google" id="ProtNLM"/>
    </source>
</evidence>
<gene>
    <name evidence="3" type="ORF">SanaruYs_30110</name>
</gene>